<dbReference type="Proteomes" id="UP000472272">
    <property type="component" value="Chromosome 3"/>
</dbReference>
<evidence type="ECO:0000313" key="4">
    <source>
        <dbReference type="Ensembl" id="ENSPMRP00000003150.1"/>
    </source>
</evidence>
<evidence type="ECO:0000259" key="3">
    <source>
        <dbReference type="Pfam" id="PF07653"/>
    </source>
</evidence>
<evidence type="ECO:0000256" key="2">
    <source>
        <dbReference type="SAM" id="SignalP"/>
    </source>
</evidence>
<reference evidence="4" key="2">
    <citation type="submission" date="2025-08" db="UniProtKB">
        <authorList>
            <consortium name="Ensembl"/>
        </authorList>
    </citation>
    <scope>IDENTIFICATION</scope>
</reference>
<dbReference type="InterPro" id="IPR036028">
    <property type="entry name" value="SH3-like_dom_sf"/>
</dbReference>
<reference evidence="4 5" key="1">
    <citation type="journal article" date="2019" name="Proc. Natl. Acad. Sci. U.S.A.">
        <title>Regulatory changes in pterin and carotenoid genes underlie balanced color polymorphisms in the wall lizard.</title>
        <authorList>
            <person name="Andrade P."/>
            <person name="Pinho C."/>
            <person name="Perez I de Lanuza G."/>
            <person name="Afonso S."/>
            <person name="Brejcha J."/>
            <person name="Rubin C.J."/>
            <person name="Wallerman O."/>
            <person name="Pereira P."/>
            <person name="Sabatino S.J."/>
            <person name="Bellati A."/>
            <person name="Pellitteri-Rosa D."/>
            <person name="Bosakova Z."/>
            <person name="Bunikis I."/>
            <person name="Carretero M.A."/>
            <person name="Feiner N."/>
            <person name="Marsik P."/>
            <person name="Pauperio F."/>
            <person name="Salvi D."/>
            <person name="Soler L."/>
            <person name="While G.M."/>
            <person name="Uller T."/>
            <person name="Font E."/>
            <person name="Andersson L."/>
            <person name="Carneiro M."/>
        </authorList>
    </citation>
    <scope>NUCLEOTIDE SEQUENCE</scope>
</reference>
<keyword evidence="5" id="KW-1185">Reference proteome</keyword>
<reference evidence="4" key="3">
    <citation type="submission" date="2025-09" db="UniProtKB">
        <authorList>
            <consortium name="Ensembl"/>
        </authorList>
    </citation>
    <scope>IDENTIFICATION</scope>
</reference>
<evidence type="ECO:0000313" key="5">
    <source>
        <dbReference type="Proteomes" id="UP000472272"/>
    </source>
</evidence>
<organism evidence="4 5">
    <name type="scientific">Podarcis muralis</name>
    <name type="common">Wall lizard</name>
    <name type="synonym">Lacerta muralis</name>
    <dbReference type="NCBI Taxonomy" id="64176"/>
    <lineage>
        <taxon>Eukaryota</taxon>
        <taxon>Metazoa</taxon>
        <taxon>Chordata</taxon>
        <taxon>Craniata</taxon>
        <taxon>Vertebrata</taxon>
        <taxon>Euteleostomi</taxon>
        <taxon>Lepidosauria</taxon>
        <taxon>Squamata</taxon>
        <taxon>Bifurcata</taxon>
        <taxon>Unidentata</taxon>
        <taxon>Episquamata</taxon>
        <taxon>Laterata</taxon>
        <taxon>Lacertibaenia</taxon>
        <taxon>Lacertidae</taxon>
        <taxon>Podarcis</taxon>
    </lineage>
</organism>
<accession>A0A670HV68</accession>
<dbReference type="Gene3D" id="2.30.30.40">
    <property type="entry name" value="SH3 Domains"/>
    <property type="match status" value="1"/>
</dbReference>
<dbReference type="Ensembl" id="ENSPMRT00000003380.1">
    <property type="protein sequence ID" value="ENSPMRP00000003150.1"/>
    <property type="gene ID" value="ENSPMRG00000002241.1"/>
</dbReference>
<sequence>MPHTVSMLMFLLFLGFTFPMVAKGIFMDKLASKKLCADQECLYAISLARAEDDYNAPDCRFINVRKGQLIYVYSKLVPERGAGEFWAGSVRTFPILNHILCLHGYLLPSIHSFKRNPCPTSPWTGQGDILTSLPVCPEASVPFPPSALHGEGC</sequence>
<dbReference type="AlphaFoldDB" id="A0A670HV68"/>
<feature type="chain" id="PRO_5025462053" evidence="2">
    <location>
        <begin position="25"/>
        <end position="153"/>
    </location>
</feature>
<dbReference type="InterPro" id="IPR001452">
    <property type="entry name" value="SH3_domain"/>
</dbReference>
<dbReference type="GO" id="GO:0001502">
    <property type="term" value="P:cartilage condensation"/>
    <property type="evidence" value="ECO:0007669"/>
    <property type="project" value="TreeGrafter"/>
</dbReference>
<feature type="domain" description="SH3" evidence="3">
    <location>
        <begin position="48"/>
        <end position="90"/>
    </location>
</feature>
<feature type="signal peptide" evidence="2">
    <location>
        <begin position="1"/>
        <end position="24"/>
    </location>
</feature>
<keyword evidence="1" id="KW-0728">SH3 domain</keyword>
<dbReference type="PANTHER" id="PTHR47146">
    <property type="entry name" value="OTORAPLIN"/>
    <property type="match status" value="1"/>
</dbReference>
<dbReference type="SUPFAM" id="SSF50044">
    <property type="entry name" value="SH3-domain"/>
    <property type="match status" value="1"/>
</dbReference>
<dbReference type="PANTHER" id="PTHR47146:SF1">
    <property type="entry name" value="OTORAPLIN"/>
    <property type="match status" value="1"/>
</dbReference>
<proteinExistence type="predicted"/>
<dbReference type="InterPro" id="IPR042801">
    <property type="entry name" value="OTOR"/>
</dbReference>
<keyword evidence="2" id="KW-0732">Signal</keyword>
<name>A0A670HV68_PODMU</name>
<evidence type="ECO:0000256" key="1">
    <source>
        <dbReference type="ARBA" id="ARBA00022443"/>
    </source>
</evidence>
<dbReference type="GeneTree" id="ENSGT00950000182767"/>
<dbReference type="Pfam" id="PF07653">
    <property type="entry name" value="SH3_2"/>
    <property type="match status" value="1"/>
</dbReference>
<protein>
    <submittedName>
        <fullName evidence="4">Otoraplin</fullName>
    </submittedName>
</protein>